<feature type="non-terminal residue" evidence="2">
    <location>
        <position position="1"/>
    </location>
</feature>
<name>A0ABR2VKA3_9FUNG</name>
<keyword evidence="1" id="KW-1133">Transmembrane helix</keyword>
<feature type="transmembrane region" description="Helical" evidence="1">
    <location>
        <begin position="21"/>
        <end position="45"/>
    </location>
</feature>
<proteinExistence type="predicted"/>
<sequence length="69" mass="7311">IHSAYIGGVKVSKKISGNSMAGLPVVGVAALFLSEGLVSLLHQVYDATNDVLTDLKRTLPNLLLYSNKV</sequence>
<keyword evidence="3" id="KW-1185">Reference proteome</keyword>
<reference evidence="2 3" key="1">
    <citation type="submission" date="2023-04" db="EMBL/GenBank/DDBJ databases">
        <title>Genome of Basidiobolus ranarum AG-B5.</title>
        <authorList>
            <person name="Stajich J.E."/>
            <person name="Carter-House D."/>
            <person name="Gryganskyi A."/>
        </authorList>
    </citation>
    <scope>NUCLEOTIDE SEQUENCE [LARGE SCALE GENOMIC DNA]</scope>
    <source>
        <strain evidence="2 3">AG-B5</strain>
    </source>
</reference>
<evidence type="ECO:0000313" key="2">
    <source>
        <dbReference type="EMBL" id="KAK9670728.1"/>
    </source>
</evidence>
<gene>
    <name evidence="2" type="ORF">K7432_017564</name>
</gene>
<evidence type="ECO:0000256" key="1">
    <source>
        <dbReference type="SAM" id="Phobius"/>
    </source>
</evidence>
<dbReference type="Proteomes" id="UP001479436">
    <property type="component" value="Unassembled WGS sequence"/>
</dbReference>
<protein>
    <submittedName>
        <fullName evidence="2">Uncharacterized protein</fullName>
    </submittedName>
</protein>
<organism evidence="2 3">
    <name type="scientific">Basidiobolus ranarum</name>
    <dbReference type="NCBI Taxonomy" id="34480"/>
    <lineage>
        <taxon>Eukaryota</taxon>
        <taxon>Fungi</taxon>
        <taxon>Fungi incertae sedis</taxon>
        <taxon>Zoopagomycota</taxon>
        <taxon>Entomophthoromycotina</taxon>
        <taxon>Basidiobolomycetes</taxon>
        <taxon>Basidiobolales</taxon>
        <taxon>Basidiobolaceae</taxon>
        <taxon>Basidiobolus</taxon>
    </lineage>
</organism>
<keyword evidence="1" id="KW-0812">Transmembrane</keyword>
<evidence type="ECO:0000313" key="3">
    <source>
        <dbReference type="Proteomes" id="UP001479436"/>
    </source>
</evidence>
<dbReference type="EMBL" id="JASJQH010010863">
    <property type="protein sequence ID" value="KAK9670728.1"/>
    <property type="molecule type" value="Genomic_DNA"/>
</dbReference>
<comment type="caution">
    <text evidence="2">The sequence shown here is derived from an EMBL/GenBank/DDBJ whole genome shotgun (WGS) entry which is preliminary data.</text>
</comment>
<keyword evidence="1" id="KW-0472">Membrane</keyword>
<accession>A0ABR2VKA3</accession>